<evidence type="ECO:0000259" key="2">
    <source>
        <dbReference type="Pfam" id="PF07883"/>
    </source>
</evidence>
<feature type="signal peptide" evidence="1">
    <location>
        <begin position="1"/>
        <end position="23"/>
    </location>
</feature>
<dbReference type="PANTHER" id="PTHR38599">
    <property type="entry name" value="CUPIN DOMAIN PROTEIN (AFU_ORTHOLOGUE AFUA_3G13620)"/>
    <property type="match status" value="1"/>
</dbReference>
<dbReference type="Pfam" id="PF07883">
    <property type="entry name" value="Cupin_2"/>
    <property type="match status" value="1"/>
</dbReference>
<protein>
    <submittedName>
        <fullName evidence="3">Cupin domain-containing protein</fullName>
    </submittedName>
</protein>
<proteinExistence type="predicted"/>
<dbReference type="PANTHER" id="PTHR38599:SF1">
    <property type="entry name" value="CUPIN DOMAIN PROTEIN (AFU_ORTHOLOGUE AFUA_3G13620)"/>
    <property type="match status" value="1"/>
</dbReference>
<feature type="domain" description="Cupin type-2" evidence="2">
    <location>
        <begin position="65"/>
        <end position="138"/>
    </location>
</feature>
<evidence type="ECO:0000256" key="1">
    <source>
        <dbReference type="SAM" id="SignalP"/>
    </source>
</evidence>
<dbReference type="InterPro" id="IPR014710">
    <property type="entry name" value="RmlC-like_jellyroll"/>
</dbReference>
<dbReference type="SUPFAM" id="SSF51182">
    <property type="entry name" value="RmlC-like cupins"/>
    <property type="match status" value="1"/>
</dbReference>
<gene>
    <name evidence="3" type="ORF">DI555_23315</name>
</gene>
<feature type="chain" id="PRO_5016143207" evidence="1">
    <location>
        <begin position="24"/>
        <end position="154"/>
    </location>
</feature>
<dbReference type="InterPro" id="IPR011051">
    <property type="entry name" value="RmlC_Cupin_sf"/>
</dbReference>
<sequence>MKTLISTLAIAAAFAALTPVAHAQAHAHDHAAARETAPSPSGVKATLVYQHAIPDVPGKSVKGVLVEYQPGGSNGSHVHARSALIYATVIQGAVVSQVNGGEIRTFKTGENFTELPGDFHNISANASKTEPAKLLAVFIVDTDDAVLTTPAKQN</sequence>
<reference evidence="3 4" key="1">
    <citation type="submission" date="2017-08" db="EMBL/GenBank/DDBJ databases">
        <title>Infants hospitalized years apart are colonized by the same room-sourced microbial strains.</title>
        <authorList>
            <person name="Brooks B."/>
            <person name="Olm M.R."/>
            <person name="Firek B.A."/>
            <person name="Baker R."/>
            <person name="Thomas B.C."/>
            <person name="Morowitz M.J."/>
            <person name="Banfield J.F."/>
        </authorList>
    </citation>
    <scope>NUCLEOTIDE SEQUENCE [LARGE SCALE GENOMIC DNA]</scope>
    <source>
        <strain evidence="3">S2_005_002_R2_33</strain>
    </source>
</reference>
<dbReference type="Gene3D" id="2.60.120.10">
    <property type="entry name" value="Jelly Rolls"/>
    <property type="match status" value="1"/>
</dbReference>
<keyword evidence="1" id="KW-0732">Signal</keyword>
<organism evidence="3 4">
    <name type="scientific">Novosphingobium pentaromativorans</name>
    <dbReference type="NCBI Taxonomy" id="205844"/>
    <lineage>
        <taxon>Bacteria</taxon>
        <taxon>Pseudomonadati</taxon>
        <taxon>Pseudomonadota</taxon>
        <taxon>Alphaproteobacteria</taxon>
        <taxon>Sphingomonadales</taxon>
        <taxon>Sphingomonadaceae</taxon>
        <taxon>Novosphingobium</taxon>
    </lineage>
</organism>
<dbReference type="EMBL" id="QFPX01000045">
    <property type="protein sequence ID" value="PZQ50021.1"/>
    <property type="molecule type" value="Genomic_DNA"/>
</dbReference>
<comment type="caution">
    <text evidence="3">The sequence shown here is derived from an EMBL/GenBank/DDBJ whole genome shotgun (WGS) entry which is preliminary data.</text>
</comment>
<dbReference type="CDD" id="cd02234">
    <property type="entry name" value="cupin_BLR7677-like"/>
    <property type="match status" value="1"/>
</dbReference>
<dbReference type="Proteomes" id="UP000249082">
    <property type="component" value="Unassembled WGS sequence"/>
</dbReference>
<evidence type="ECO:0000313" key="4">
    <source>
        <dbReference type="Proteomes" id="UP000249082"/>
    </source>
</evidence>
<accession>A0A2W5N971</accession>
<dbReference type="AlphaFoldDB" id="A0A2W5N971"/>
<dbReference type="InterPro" id="IPR013096">
    <property type="entry name" value="Cupin_2"/>
</dbReference>
<evidence type="ECO:0000313" key="3">
    <source>
        <dbReference type="EMBL" id="PZQ50021.1"/>
    </source>
</evidence>
<name>A0A2W5N971_9SPHN</name>